<dbReference type="GO" id="GO:0003677">
    <property type="term" value="F:DNA binding"/>
    <property type="evidence" value="ECO:0007669"/>
    <property type="project" value="UniProtKB-KW"/>
</dbReference>
<organism evidence="6 7">
    <name type="scientific">Microbacterium lushaniae</name>
    <dbReference type="NCBI Taxonomy" id="2614639"/>
    <lineage>
        <taxon>Bacteria</taxon>
        <taxon>Bacillati</taxon>
        <taxon>Actinomycetota</taxon>
        <taxon>Actinomycetes</taxon>
        <taxon>Micrococcales</taxon>
        <taxon>Microbacteriaceae</taxon>
        <taxon>Microbacterium</taxon>
    </lineage>
</organism>
<evidence type="ECO:0000256" key="4">
    <source>
        <dbReference type="SAM" id="MobiDB-lite"/>
    </source>
</evidence>
<evidence type="ECO:0000256" key="3">
    <source>
        <dbReference type="ARBA" id="ARBA00023163"/>
    </source>
</evidence>
<accession>A0A5J6L043</accession>
<dbReference type="PANTHER" id="PTHR44846">
    <property type="entry name" value="MANNOSYL-D-GLYCERATE TRANSPORT/METABOLISM SYSTEM REPRESSOR MNGR-RELATED"/>
    <property type="match status" value="1"/>
</dbReference>
<dbReference type="InterPro" id="IPR050679">
    <property type="entry name" value="Bact_HTH_transcr_reg"/>
</dbReference>
<dbReference type="InterPro" id="IPR000524">
    <property type="entry name" value="Tscrpt_reg_HTH_GntR"/>
</dbReference>
<keyword evidence="3" id="KW-0804">Transcription</keyword>
<dbReference type="SUPFAM" id="SSF64288">
    <property type="entry name" value="Chorismate lyase-like"/>
    <property type="match status" value="1"/>
</dbReference>
<proteinExistence type="predicted"/>
<name>A0A5J6L043_9MICO</name>
<dbReference type="GO" id="GO:0045892">
    <property type="term" value="P:negative regulation of DNA-templated transcription"/>
    <property type="evidence" value="ECO:0007669"/>
    <property type="project" value="TreeGrafter"/>
</dbReference>
<feature type="compositionally biased region" description="Basic and acidic residues" evidence="4">
    <location>
        <begin position="79"/>
        <end position="89"/>
    </location>
</feature>
<protein>
    <submittedName>
        <fullName evidence="6">GntR family transcriptional regulator</fullName>
    </submittedName>
</protein>
<dbReference type="InterPro" id="IPR036388">
    <property type="entry name" value="WH-like_DNA-bd_sf"/>
</dbReference>
<dbReference type="Gene3D" id="1.10.10.10">
    <property type="entry name" value="Winged helix-like DNA-binding domain superfamily/Winged helix DNA-binding domain"/>
    <property type="match status" value="1"/>
</dbReference>
<dbReference type="Pfam" id="PF07702">
    <property type="entry name" value="UTRA"/>
    <property type="match status" value="1"/>
</dbReference>
<keyword evidence="1" id="KW-0805">Transcription regulation</keyword>
<dbReference type="InterPro" id="IPR036390">
    <property type="entry name" value="WH_DNA-bd_sf"/>
</dbReference>
<keyword evidence="2" id="KW-0238">DNA-binding</keyword>
<gene>
    <name evidence="6" type="ORF">F6J85_01345</name>
</gene>
<evidence type="ECO:0000256" key="1">
    <source>
        <dbReference type="ARBA" id="ARBA00023015"/>
    </source>
</evidence>
<reference evidence="7" key="1">
    <citation type="submission" date="2019-09" db="EMBL/GenBank/DDBJ databases">
        <title>Mumia zhuanghuii sp. nov. isolated from the intestinal contents of plateau pika (Ochotona curzoniae) in the Qinghai-Tibet plateau of China.</title>
        <authorList>
            <person name="Tian Z."/>
        </authorList>
    </citation>
    <scope>NUCLEOTIDE SEQUENCE [LARGE SCALE GENOMIC DNA]</scope>
    <source>
        <strain evidence="7">L-031</strain>
    </source>
</reference>
<keyword evidence="7" id="KW-1185">Reference proteome</keyword>
<feature type="region of interest" description="Disordered" evidence="4">
    <location>
        <begin position="1"/>
        <end position="121"/>
    </location>
</feature>
<dbReference type="Gene3D" id="3.40.1410.10">
    <property type="entry name" value="Chorismate lyase-like"/>
    <property type="match status" value="1"/>
</dbReference>
<dbReference type="InterPro" id="IPR011663">
    <property type="entry name" value="UTRA"/>
</dbReference>
<evidence type="ECO:0000313" key="7">
    <source>
        <dbReference type="Proteomes" id="UP000325516"/>
    </source>
</evidence>
<dbReference type="EMBL" id="CP044232">
    <property type="protein sequence ID" value="QEW01874.1"/>
    <property type="molecule type" value="Genomic_DNA"/>
</dbReference>
<dbReference type="PANTHER" id="PTHR44846:SF1">
    <property type="entry name" value="MANNOSYL-D-GLYCERATE TRANSPORT_METABOLISM SYSTEM REPRESSOR MNGR-RELATED"/>
    <property type="match status" value="1"/>
</dbReference>
<dbReference type="Proteomes" id="UP000325516">
    <property type="component" value="Chromosome"/>
</dbReference>
<evidence type="ECO:0000313" key="6">
    <source>
        <dbReference type="EMBL" id="QEW01874.1"/>
    </source>
</evidence>
<evidence type="ECO:0000256" key="2">
    <source>
        <dbReference type="ARBA" id="ARBA00023125"/>
    </source>
</evidence>
<dbReference type="SMART" id="SM00866">
    <property type="entry name" value="UTRA"/>
    <property type="match status" value="1"/>
</dbReference>
<evidence type="ECO:0000259" key="5">
    <source>
        <dbReference type="PROSITE" id="PS50949"/>
    </source>
</evidence>
<dbReference type="GO" id="GO:0003700">
    <property type="term" value="F:DNA-binding transcription factor activity"/>
    <property type="evidence" value="ECO:0007669"/>
    <property type="project" value="InterPro"/>
</dbReference>
<sequence length="374" mass="41843">MGPADRLGHGARRPRTPPAGPHRGDVLRGGRLRHDHARPGRRARRPRPRRPRREGPFRCGGGRPPPGRRDALRRRGRDRRGARSGDDPHGTPLLQWSRDPGVRRVGPARRPRGGKRVGRRGEDDVVTYLPLPHPQRDTAHLHVQHGLLRFVREAARDQSPLPGELELTARLGCTRQQLRNAMSELEAQGIVRRRQGTVTTVDPIALRLSVRLEEQFEHADLLHRLGYRAEVETLDSRRSSLGSRVGAVMELPESTAAIAMRRRWRADGAVAMIADDVVPYEGELEHGGEESVFRLAQRAWGEPVIWEVTTPGVTTLNAELAVLFERGEGAPVVTFEMIGIGASGRRLMHSIEYHDPDIVSYSFVRTVRPPWGGH</sequence>
<feature type="domain" description="HTH gntR-type" evidence="5">
    <location>
        <begin position="137"/>
        <end position="204"/>
    </location>
</feature>
<dbReference type="SUPFAM" id="SSF46785">
    <property type="entry name" value="Winged helix' DNA-binding domain"/>
    <property type="match status" value="1"/>
</dbReference>
<dbReference type="AlphaFoldDB" id="A0A5J6L043"/>
<dbReference type="Pfam" id="PF00392">
    <property type="entry name" value="GntR"/>
    <property type="match status" value="1"/>
</dbReference>
<dbReference type="PRINTS" id="PR00035">
    <property type="entry name" value="HTHGNTR"/>
</dbReference>
<dbReference type="KEGG" id="mlz:F6J85_01345"/>
<dbReference type="InterPro" id="IPR028978">
    <property type="entry name" value="Chorismate_lyase_/UTRA_dom_sf"/>
</dbReference>
<dbReference type="PROSITE" id="PS50949">
    <property type="entry name" value="HTH_GNTR"/>
    <property type="match status" value="1"/>
</dbReference>
<feature type="compositionally biased region" description="Basic residues" evidence="4">
    <location>
        <begin position="106"/>
        <end position="118"/>
    </location>
</feature>
<feature type="compositionally biased region" description="Basic residues" evidence="4">
    <location>
        <begin position="30"/>
        <end position="52"/>
    </location>
</feature>